<dbReference type="Proteomes" id="UP000596661">
    <property type="component" value="Chromosome 8"/>
</dbReference>
<proteinExistence type="predicted"/>
<dbReference type="InterPro" id="IPR036397">
    <property type="entry name" value="RNaseH_sf"/>
</dbReference>
<dbReference type="Pfam" id="PF13966">
    <property type="entry name" value="zf-RVT"/>
    <property type="match status" value="1"/>
</dbReference>
<dbReference type="EnsemblPlants" id="evm.model.08.583">
    <property type="protein sequence ID" value="cds.evm.model.08.583"/>
    <property type="gene ID" value="evm.TU.08.583"/>
</dbReference>
<feature type="domain" description="Reverse transcriptase" evidence="4">
    <location>
        <begin position="1019"/>
        <end position="1290"/>
    </location>
</feature>
<dbReference type="CDD" id="cd06222">
    <property type="entry name" value="RNase_H_like"/>
    <property type="match status" value="1"/>
</dbReference>
<evidence type="ECO:0000259" key="3">
    <source>
        <dbReference type="PROSITE" id="PS50158"/>
    </source>
</evidence>
<dbReference type="InterPro" id="IPR026960">
    <property type="entry name" value="RVT-Znf"/>
</dbReference>
<dbReference type="PROSITE" id="PS50158">
    <property type="entry name" value="ZF_CCHC"/>
    <property type="match status" value="1"/>
</dbReference>
<organism evidence="5 6">
    <name type="scientific">Cannabis sativa</name>
    <name type="common">Hemp</name>
    <name type="synonym">Marijuana</name>
    <dbReference type="NCBI Taxonomy" id="3483"/>
    <lineage>
        <taxon>Eukaryota</taxon>
        <taxon>Viridiplantae</taxon>
        <taxon>Streptophyta</taxon>
        <taxon>Embryophyta</taxon>
        <taxon>Tracheophyta</taxon>
        <taxon>Spermatophyta</taxon>
        <taxon>Magnoliopsida</taxon>
        <taxon>eudicotyledons</taxon>
        <taxon>Gunneridae</taxon>
        <taxon>Pentapetalae</taxon>
        <taxon>rosids</taxon>
        <taxon>fabids</taxon>
        <taxon>Rosales</taxon>
        <taxon>Cannabaceae</taxon>
        <taxon>Cannabis</taxon>
    </lineage>
</organism>
<reference evidence="5" key="1">
    <citation type="submission" date="2018-11" db="EMBL/GenBank/DDBJ databases">
        <authorList>
            <person name="Grassa J C."/>
        </authorList>
    </citation>
    <scope>NUCLEOTIDE SEQUENCE [LARGE SCALE GENOMIC DNA]</scope>
</reference>
<evidence type="ECO:0000256" key="2">
    <source>
        <dbReference type="SAM" id="MobiDB-lite"/>
    </source>
</evidence>
<dbReference type="SUPFAM" id="SSF53098">
    <property type="entry name" value="Ribonuclease H-like"/>
    <property type="match status" value="1"/>
</dbReference>
<dbReference type="InterPro" id="IPR002156">
    <property type="entry name" value="RNaseH_domain"/>
</dbReference>
<accession>A0A803QBQ5</accession>
<dbReference type="CDD" id="cd01650">
    <property type="entry name" value="RT_nLTR_like"/>
    <property type="match status" value="1"/>
</dbReference>
<reference evidence="5" key="2">
    <citation type="submission" date="2021-03" db="UniProtKB">
        <authorList>
            <consortium name="EnsemblPlants"/>
        </authorList>
    </citation>
    <scope>IDENTIFICATION</scope>
</reference>
<dbReference type="InterPro" id="IPR043502">
    <property type="entry name" value="DNA/RNA_pol_sf"/>
</dbReference>
<dbReference type="SUPFAM" id="SSF56672">
    <property type="entry name" value="DNA/RNA polymerases"/>
    <property type="match status" value="1"/>
</dbReference>
<protein>
    <recommendedName>
        <fullName evidence="7">Reverse transcriptase</fullName>
    </recommendedName>
</protein>
<keyword evidence="1" id="KW-0862">Zinc</keyword>
<feature type="region of interest" description="Disordered" evidence="2">
    <location>
        <begin position="521"/>
        <end position="553"/>
    </location>
</feature>
<dbReference type="Pfam" id="PF14392">
    <property type="entry name" value="zf-CCHC_4"/>
    <property type="match status" value="1"/>
</dbReference>
<dbReference type="InterPro" id="IPR000477">
    <property type="entry name" value="RT_dom"/>
</dbReference>
<dbReference type="PANTHER" id="PTHR33116">
    <property type="entry name" value="REVERSE TRANSCRIPTASE ZINC-BINDING DOMAIN-CONTAINING PROTEIN-RELATED-RELATED"/>
    <property type="match status" value="1"/>
</dbReference>
<dbReference type="InterPro" id="IPR005135">
    <property type="entry name" value="Endo/exonuclease/phosphatase"/>
</dbReference>
<dbReference type="Gramene" id="evm.model.08.583">
    <property type="protein sequence ID" value="cds.evm.model.08.583"/>
    <property type="gene ID" value="evm.TU.08.583"/>
</dbReference>
<evidence type="ECO:0008006" key="7">
    <source>
        <dbReference type="Google" id="ProtNLM"/>
    </source>
</evidence>
<dbReference type="Pfam" id="PF00078">
    <property type="entry name" value="RVT_1"/>
    <property type="match status" value="1"/>
</dbReference>
<dbReference type="InterPro" id="IPR012337">
    <property type="entry name" value="RNaseH-like_sf"/>
</dbReference>
<dbReference type="GO" id="GO:0003676">
    <property type="term" value="F:nucleic acid binding"/>
    <property type="evidence" value="ECO:0007669"/>
    <property type="project" value="InterPro"/>
</dbReference>
<dbReference type="Pfam" id="PF13456">
    <property type="entry name" value="RVT_3"/>
    <property type="match status" value="1"/>
</dbReference>
<evidence type="ECO:0000259" key="4">
    <source>
        <dbReference type="PROSITE" id="PS50878"/>
    </source>
</evidence>
<keyword evidence="1" id="KW-0479">Metal-binding</keyword>
<dbReference type="Pfam" id="PF03372">
    <property type="entry name" value="Exo_endo_phos"/>
    <property type="match status" value="1"/>
</dbReference>
<evidence type="ECO:0000313" key="5">
    <source>
        <dbReference type="EnsemblPlants" id="cds.evm.model.08.583"/>
    </source>
</evidence>
<sequence length="1887" mass="215511">MVVVNEMDQEMVTVTVDTRDDSVAKTMERDSEMEIEMMELFEDLTLEDIVANKACVGKVMGCKNMAASVVKKILLGIWNLEDVWRMKKFEEGVLGFFFESEADCSFVLNKRPWLVNGVLLNLKPWPREGEVRLSEFELARFWVEFHGLPTRCLSQNNIPILAKKVGQLVKSDGKSKEETVRRGFLRCWVDVWLSHPVPAGFFFKTGANPEVWVQFKYEKLPYLCFNCGMLAHSNRDCLAPTAWVTPPKGEAVKMYGPWIKTEGPSGSCFNAAAYKRERLLCNEGVKLIGGNARQKGSWKRRPLPVQKESGEGSSQATAVLDRSARKMEGTEEGTLHGVLHGSGRPLCSKDDDVAQREGKIVVPSEFENPPREECLNIPPKNILTELPTPDFASVGHENELGLLPDIGPSLIQSLNIPHIWTCKSQMPHHFPEPINFKWPTNDPQLQKLYCDLLGPDYTNLYKVQPSLISNPPNVSEMIVHLLGSRKRKAHTWYQPIPDKLENSPFEEESQSAITINDLKASKTDGEGEEVAGESFKVGTSRGNPRGRRKKGETCSSFLKRTSGVKTRRSKKLHREGGAQSHAPTFAMRCLSWNCRGLRRPAAERALRKLSRGEGFDVIFLMETKVDEVFMKNLTRKLGYHDFCGIPAIRIAGGFCLAWKKGLKMIVRKKFNTGFECQIEEGNRAVWTMFFMYGMPYGREKNAFWQWFSTLVMKCESNWVVCGDLNVIAEASEKRGGSTCRVIACADWCVKYPEAAVVHHAIMASDHAPVVLDSQPVTQKLHYPFRFLEVWTADPRCTKVIQRAWSKQCYGQAGNRVCGKLRNTKDALKVWNRDVFGFCDQQLKSLYARLSSLQSQVHATTCEEEAEIQLRIIELEQRQERIWRQKSRELWVAIGDCNSKFFHTTTLIRRRRNSIRAILDDGQDWILDRAGIGEYFTRKFRGLYQSQNPSFDQDFESLFQRKVSDAENLDLCRVPTIDEIKMVVWRLHPLKAPGPDGFSGIFYRMYWDTVGMEICEMVQEFFRCGMLPEQINRTFICLIPKSENPSSFDQFRPISLCNFGYKIIARLLTDRMKPVLENLISPFQSAFLPGRWIAECSVLASEALHALKKIRGRRGFMAVKTDMHKAYDRIEWSFNEKFCDMIFQCVSTVSFSILLNGAPLKSFSPGRGLRQGDPLSPYLFILCSEVLSKLLVRAEARSQISGIRIGKETQSITHLFYADDAIFFCRANSDEAVNLNACFDTYEAWSGQKVNKRKSGVVFSPKVKHEDKGLIQRILAMKGLDHKEKYLGNPFFYSARSREDFNFLKEKIIARLEGWKAKQLSIAGRQTLITSVLQSIPCYAMSTLKIPVSICNEMDRIVARFWWKGNLQPEGRYHALKSWAGCCQPKRNGGLGFRRFKDINMALLAKLSWFMLDAENSNRPWVQILNAKYCTVQDFWSVHRKQEDSKVWRGILANRDLCVKSAGLLVGEGDFDIWTRPWVPYFSLEEVCNAFTYNVTHAFTKVSDLFLPGTRQWNAQLISQCFSREVTDAILRIRPLCDSRDIVFWQGNNSGKFSVKSAYWCAQRRRFHEEKRVWKCLWKQKLHARQKILLWRVLSGCLPLKSRLGYVLERDKLCDLCGEMPENEVHLFRDCHFACCLWFTSPWGVINSNLGSLSFEDWFLWLVDTGNGSLMMFGACVMEHIWQCRNKLLFQGVKPNLAMSIRQLQQRFNEFKDILLDECKLTLNTTVNTCSGVNWDLHVRVDASVLDGKAGISVVELQEDQNEGWVILQSEVVENVLAAELMAIFKALSWAVERKARSVLVESDSLVVVKALMAKELPFAWGSYPLFSACCNLFVFFDHCVVSHISRDINSLADACARYARVSCVKSRCLVGEVVPFGLLCSECVSFQ</sequence>
<keyword evidence="6" id="KW-1185">Reference proteome</keyword>
<keyword evidence="1" id="KW-0863">Zinc-finger</keyword>
<dbReference type="PANTHER" id="PTHR33116:SF86">
    <property type="entry name" value="REVERSE TRANSCRIPTASE DOMAIN-CONTAINING PROTEIN"/>
    <property type="match status" value="1"/>
</dbReference>
<name>A0A803QBQ5_CANSA</name>
<dbReference type="GO" id="GO:0008270">
    <property type="term" value="F:zinc ion binding"/>
    <property type="evidence" value="ECO:0007669"/>
    <property type="project" value="UniProtKB-KW"/>
</dbReference>
<dbReference type="Gene3D" id="3.30.420.10">
    <property type="entry name" value="Ribonuclease H-like superfamily/Ribonuclease H"/>
    <property type="match status" value="1"/>
</dbReference>
<dbReference type="EMBL" id="UZAU01000686">
    <property type="status" value="NOT_ANNOTATED_CDS"/>
    <property type="molecule type" value="Genomic_DNA"/>
</dbReference>
<dbReference type="InterPro" id="IPR001878">
    <property type="entry name" value="Znf_CCHC"/>
</dbReference>
<dbReference type="PROSITE" id="PS50878">
    <property type="entry name" value="RT_POL"/>
    <property type="match status" value="1"/>
</dbReference>
<evidence type="ECO:0000313" key="6">
    <source>
        <dbReference type="Proteomes" id="UP000596661"/>
    </source>
</evidence>
<dbReference type="InterPro" id="IPR036691">
    <property type="entry name" value="Endo/exonu/phosph_ase_sf"/>
</dbReference>
<feature type="region of interest" description="Disordered" evidence="2">
    <location>
        <begin position="293"/>
        <end position="318"/>
    </location>
</feature>
<dbReference type="InterPro" id="IPR025836">
    <property type="entry name" value="Zn_knuckle_CX2CX4HX4C"/>
</dbReference>
<dbReference type="GO" id="GO:0004523">
    <property type="term" value="F:RNA-DNA hybrid ribonuclease activity"/>
    <property type="evidence" value="ECO:0007669"/>
    <property type="project" value="InterPro"/>
</dbReference>
<feature type="domain" description="CCHC-type" evidence="3">
    <location>
        <begin position="224"/>
        <end position="237"/>
    </location>
</feature>
<dbReference type="InterPro" id="IPR044730">
    <property type="entry name" value="RNase_H-like_dom_plant"/>
</dbReference>
<dbReference type="SUPFAM" id="SSF56219">
    <property type="entry name" value="DNase I-like"/>
    <property type="match status" value="1"/>
</dbReference>
<evidence type="ECO:0000256" key="1">
    <source>
        <dbReference type="PROSITE-ProRule" id="PRU00047"/>
    </source>
</evidence>
<dbReference type="Gene3D" id="3.60.10.10">
    <property type="entry name" value="Endonuclease/exonuclease/phosphatase"/>
    <property type="match status" value="1"/>
</dbReference>